<organism evidence="4 5">
    <name type="scientific">Orbilia brochopaga</name>
    <dbReference type="NCBI Taxonomy" id="3140254"/>
    <lineage>
        <taxon>Eukaryota</taxon>
        <taxon>Fungi</taxon>
        <taxon>Dikarya</taxon>
        <taxon>Ascomycota</taxon>
        <taxon>Pezizomycotina</taxon>
        <taxon>Orbiliomycetes</taxon>
        <taxon>Orbiliales</taxon>
        <taxon>Orbiliaceae</taxon>
        <taxon>Orbilia</taxon>
    </lineage>
</organism>
<dbReference type="AlphaFoldDB" id="A0AAV9TZG0"/>
<dbReference type="PANTHER" id="PTHR32018">
    <property type="entry name" value="RHAMNOGALACTURONATE LYASE FAMILY PROTEIN"/>
    <property type="match status" value="1"/>
</dbReference>
<feature type="domain" description="Rhamnogalacturonan lyase" evidence="3">
    <location>
        <begin position="368"/>
        <end position="443"/>
    </location>
</feature>
<accession>A0AAV9TZG0</accession>
<proteinExistence type="predicted"/>
<dbReference type="InterPro" id="IPR011013">
    <property type="entry name" value="Gal_mutarotase_sf_dom"/>
</dbReference>
<dbReference type="Pfam" id="PF14683">
    <property type="entry name" value="CBM-like"/>
    <property type="match status" value="1"/>
</dbReference>
<sequence length="672" mass="74855">MPILSYASHRKAWLALAFLNLSQGVFGAINAAQTATNITISNDLLSIYFDKSRGYITKLKLVDQDLLGTGQGLYLDCVCVPSASVTPGSFTPGGSGATFELFQGVDRLKVPYAGVRTSHDYRNSGEVLSSYWFIRDGESGVHHFNRISYNPVASSSPVTLQELRVLFRPNNKLWTHLLSSPDQWAPLPGSEAVSKQITVQDATWSLNRTPSDPYVVQESDYFTKYMFAEEWRGEGVWGMFSDGSTSVDGNTYGAWLIMNTRDSYFNGPIHSDLTVDGIVYNYLVSNHHGDGAPIMSPGFERTFGPQFYYFNKGSPTDDIHTLRADALKYNDPLWNTQFYDTIAPLVEGYVPSTNRGKWHAKISIPNGGATKPIAVLSAPGVDFQDNNVDYNSYQYWGEFDPVTEQVEIDNIVAGTYRLTVYADGYFGWYVKEGIVVTAGHTAHSHVTFKEEKAGDEIFRIGIPDKSSGEYLHGYAKDLSKPLQPAQHRQYWAVWDFPTDFPNGVNYDVATGDYSKDLNYVHWSVFGGFANSLRTQPYYTNVNNWTISFDITAVQVKRKKTATFTVQLAGVKTAAGNTDVTGQPWSNLPFTVAVNGRDLDPWIIPYNQSSSCAVRSAVRCYNTAHKFVFGTELLKIGKNVFTLSLPFNATDVETAILPTTVYLQYDALRLEVD</sequence>
<evidence type="ECO:0008006" key="6">
    <source>
        <dbReference type="Google" id="ProtNLM"/>
    </source>
</evidence>
<evidence type="ECO:0000259" key="2">
    <source>
        <dbReference type="Pfam" id="PF14683"/>
    </source>
</evidence>
<dbReference type="EMBL" id="JAVHNQ010000018">
    <property type="protein sequence ID" value="KAK6330404.1"/>
    <property type="molecule type" value="Genomic_DNA"/>
</dbReference>
<dbReference type="Pfam" id="PF14686">
    <property type="entry name" value="fn3_3"/>
    <property type="match status" value="1"/>
</dbReference>
<dbReference type="InterPro" id="IPR008979">
    <property type="entry name" value="Galactose-bd-like_sf"/>
</dbReference>
<dbReference type="GO" id="GO:0003824">
    <property type="term" value="F:catalytic activity"/>
    <property type="evidence" value="ECO:0007669"/>
    <property type="project" value="InterPro"/>
</dbReference>
<dbReference type="Proteomes" id="UP001375240">
    <property type="component" value="Unassembled WGS sequence"/>
</dbReference>
<dbReference type="InterPro" id="IPR029413">
    <property type="entry name" value="RG-lyase_II"/>
</dbReference>
<dbReference type="CDD" id="cd10316">
    <property type="entry name" value="RGL4_M"/>
    <property type="match status" value="1"/>
</dbReference>
<feature type="signal peptide" evidence="1">
    <location>
        <begin position="1"/>
        <end position="27"/>
    </location>
</feature>
<keyword evidence="1" id="KW-0732">Signal</keyword>
<dbReference type="CDD" id="cd10320">
    <property type="entry name" value="RGL4_N"/>
    <property type="match status" value="1"/>
</dbReference>
<protein>
    <recommendedName>
        <fullName evidence="6">Rhamnogalacturonan endolyase</fullName>
    </recommendedName>
</protein>
<dbReference type="InterPro" id="IPR051850">
    <property type="entry name" value="Polysacch_Lyase_4"/>
</dbReference>
<dbReference type="GO" id="GO:0005975">
    <property type="term" value="P:carbohydrate metabolic process"/>
    <property type="evidence" value="ECO:0007669"/>
    <property type="project" value="InterPro"/>
</dbReference>
<comment type="caution">
    <text evidence="4">The sequence shown here is derived from an EMBL/GenBank/DDBJ whole genome shotgun (WGS) entry which is preliminary data.</text>
</comment>
<dbReference type="GO" id="GO:0030246">
    <property type="term" value="F:carbohydrate binding"/>
    <property type="evidence" value="ECO:0007669"/>
    <property type="project" value="InterPro"/>
</dbReference>
<evidence type="ECO:0000259" key="3">
    <source>
        <dbReference type="Pfam" id="PF14686"/>
    </source>
</evidence>
<reference evidence="4 5" key="1">
    <citation type="submission" date="2019-10" db="EMBL/GenBank/DDBJ databases">
        <authorList>
            <person name="Palmer J.M."/>
        </authorList>
    </citation>
    <scope>NUCLEOTIDE SEQUENCE [LARGE SCALE GENOMIC DNA]</scope>
    <source>
        <strain evidence="4 5">TWF696</strain>
    </source>
</reference>
<dbReference type="InterPro" id="IPR029411">
    <property type="entry name" value="RG-lyase_III"/>
</dbReference>
<feature type="chain" id="PRO_5043888995" description="Rhamnogalacturonan endolyase" evidence="1">
    <location>
        <begin position="28"/>
        <end position="672"/>
    </location>
</feature>
<gene>
    <name evidence="4" type="ORF">TWF696_003501</name>
</gene>
<dbReference type="Gene3D" id="2.60.40.1120">
    <property type="entry name" value="Carboxypeptidase-like, regulatory domain"/>
    <property type="match status" value="1"/>
</dbReference>
<dbReference type="SUPFAM" id="SSF49785">
    <property type="entry name" value="Galactose-binding domain-like"/>
    <property type="match status" value="1"/>
</dbReference>
<evidence type="ECO:0000256" key="1">
    <source>
        <dbReference type="SAM" id="SignalP"/>
    </source>
</evidence>
<name>A0AAV9TZG0_9PEZI</name>
<keyword evidence="5" id="KW-1185">Reference proteome</keyword>
<evidence type="ECO:0000313" key="5">
    <source>
        <dbReference type="Proteomes" id="UP001375240"/>
    </source>
</evidence>
<evidence type="ECO:0000313" key="4">
    <source>
        <dbReference type="EMBL" id="KAK6330404.1"/>
    </source>
</evidence>
<dbReference type="PANTHER" id="PTHR32018:SF9">
    <property type="entry name" value="RHAMNOGALACTURONATE LYASE B"/>
    <property type="match status" value="1"/>
</dbReference>
<feature type="domain" description="Rhamnogalacturonan lyase" evidence="2">
    <location>
        <begin position="456"/>
        <end position="669"/>
    </location>
</feature>
<dbReference type="SUPFAM" id="SSF74650">
    <property type="entry name" value="Galactose mutarotase-like"/>
    <property type="match status" value="1"/>
</dbReference>